<keyword evidence="3 6" id="KW-1133">Transmembrane helix</keyword>
<dbReference type="PANTHER" id="PTHR24061:SF422">
    <property type="entry name" value="G-PROTEIN COUPLED RECEPTORS FAMILY 3 PROFILE DOMAIN-CONTAINING PROTEIN"/>
    <property type="match status" value="1"/>
</dbReference>
<dbReference type="PRINTS" id="PR00248">
    <property type="entry name" value="GPCRMGR"/>
</dbReference>
<evidence type="ECO:0000256" key="1">
    <source>
        <dbReference type="ARBA" id="ARBA00004141"/>
    </source>
</evidence>
<sequence>MEPPFTYICYAITAIGICNATIIAIIFIMYRGTPIIKAINRPLTSLQLCANFGLLCLFLVYIGEPNQMQCQLQLILRGPIFSLAVCSFVVKTRQVLRIFSSRLSTLVRRRGNSNGHNLQITFVLTGTLLHLFILIAYFIFRPSSVLVLNDMHTTTTYLECDFGVYVVIPNNGYLFSLCAISFFLSYRARHVPENFGEARHISHSVGISLFFWAACLPSFAVSHGRQKAIFPILILYTTAFSIQLLYFFPKCHLVLFQPHRNTKEEIRRLTMDHMKKQVARRVNSSSFTPPSTTNGNEERNLSFTRSTVLYSYEAQCIPSISNSIQEYSLSPDLEITNVRRKRKYQVGNGSCVDQFCDNHNGDIGMIASDSDDTNNLDKSSENSRELSSFPDVSFMTEVELETKSYPKWRQGTWPSTQRRRVSLTDLYEQQISVERYLGGESRTEVSSFI</sequence>
<dbReference type="Proteomes" id="UP000230750">
    <property type="component" value="Unassembled WGS sequence"/>
</dbReference>
<evidence type="ECO:0000313" key="8">
    <source>
        <dbReference type="EMBL" id="PIK54681.1"/>
    </source>
</evidence>
<keyword evidence="2 6" id="KW-0812">Transmembrane</keyword>
<dbReference type="InterPro" id="IPR000337">
    <property type="entry name" value="GPCR_3"/>
</dbReference>
<keyword evidence="9" id="KW-1185">Reference proteome</keyword>
<dbReference type="EMBL" id="MRZV01000238">
    <property type="protein sequence ID" value="PIK54681.1"/>
    <property type="molecule type" value="Genomic_DNA"/>
</dbReference>
<feature type="transmembrane region" description="Helical" evidence="6">
    <location>
        <begin position="117"/>
        <end position="140"/>
    </location>
</feature>
<protein>
    <submittedName>
        <fullName evidence="8">Putative vomeronasal type-2 receptor</fullName>
    </submittedName>
</protein>
<dbReference type="PROSITE" id="PS50259">
    <property type="entry name" value="G_PROTEIN_RECEP_F3_4"/>
    <property type="match status" value="1"/>
</dbReference>
<feature type="transmembrane region" description="Helical" evidence="6">
    <location>
        <begin position="162"/>
        <end position="184"/>
    </location>
</feature>
<evidence type="ECO:0000256" key="3">
    <source>
        <dbReference type="ARBA" id="ARBA00022989"/>
    </source>
</evidence>
<keyword evidence="8" id="KW-0675">Receptor</keyword>
<evidence type="ECO:0000259" key="7">
    <source>
        <dbReference type="PROSITE" id="PS50259"/>
    </source>
</evidence>
<feature type="transmembrane region" description="Helical" evidence="6">
    <location>
        <begin position="205"/>
        <end position="222"/>
    </location>
</feature>
<dbReference type="GO" id="GO:0004930">
    <property type="term" value="F:G protein-coupled receptor activity"/>
    <property type="evidence" value="ECO:0007669"/>
    <property type="project" value="InterPro"/>
</dbReference>
<feature type="domain" description="G-protein coupled receptors family 3 profile" evidence="7">
    <location>
        <begin position="5"/>
        <end position="270"/>
    </location>
</feature>
<dbReference type="OrthoDB" id="5984008at2759"/>
<name>A0A2G8L345_STIJA</name>
<feature type="transmembrane region" description="Helical" evidence="6">
    <location>
        <begin position="42"/>
        <end position="62"/>
    </location>
</feature>
<dbReference type="InterPro" id="IPR017978">
    <property type="entry name" value="GPCR_3_C"/>
</dbReference>
<evidence type="ECO:0000256" key="2">
    <source>
        <dbReference type="ARBA" id="ARBA00022692"/>
    </source>
</evidence>
<proteinExistence type="predicted"/>
<feature type="transmembrane region" description="Helical" evidence="6">
    <location>
        <begin position="74"/>
        <end position="96"/>
    </location>
</feature>
<dbReference type="PANTHER" id="PTHR24061">
    <property type="entry name" value="CALCIUM-SENSING RECEPTOR-RELATED"/>
    <property type="match status" value="1"/>
</dbReference>
<comment type="subcellular location">
    <subcellularLocation>
        <location evidence="1">Membrane</location>
        <topology evidence="1">Multi-pass membrane protein</topology>
    </subcellularLocation>
</comment>
<evidence type="ECO:0000256" key="6">
    <source>
        <dbReference type="SAM" id="Phobius"/>
    </source>
</evidence>
<dbReference type="GO" id="GO:0005886">
    <property type="term" value="C:plasma membrane"/>
    <property type="evidence" value="ECO:0007669"/>
    <property type="project" value="TreeGrafter"/>
</dbReference>
<gene>
    <name evidence="8" type="ORF">BSL78_08418</name>
</gene>
<feature type="transmembrane region" description="Helical" evidence="6">
    <location>
        <begin position="6"/>
        <end position="30"/>
    </location>
</feature>
<dbReference type="Pfam" id="PF00003">
    <property type="entry name" value="7tm_3"/>
    <property type="match status" value="1"/>
</dbReference>
<organism evidence="8 9">
    <name type="scientific">Stichopus japonicus</name>
    <name type="common">Sea cucumber</name>
    <dbReference type="NCBI Taxonomy" id="307972"/>
    <lineage>
        <taxon>Eukaryota</taxon>
        <taxon>Metazoa</taxon>
        <taxon>Echinodermata</taxon>
        <taxon>Eleutherozoa</taxon>
        <taxon>Echinozoa</taxon>
        <taxon>Holothuroidea</taxon>
        <taxon>Aspidochirotacea</taxon>
        <taxon>Aspidochirotida</taxon>
        <taxon>Stichopodidae</taxon>
        <taxon>Apostichopus</taxon>
    </lineage>
</organism>
<dbReference type="AlphaFoldDB" id="A0A2G8L345"/>
<feature type="transmembrane region" description="Helical" evidence="6">
    <location>
        <begin position="228"/>
        <end position="248"/>
    </location>
</feature>
<evidence type="ECO:0000313" key="9">
    <source>
        <dbReference type="Proteomes" id="UP000230750"/>
    </source>
</evidence>
<keyword evidence="4 6" id="KW-0472">Membrane</keyword>
<evidence type="ECO:0000256" key="4">
    <source>
        <dbReference type="ARBA" id="ARBA00023136"/>
    </source>
</evidence>
<accession>A0A2G8L345</accession>
<dbReference type="InterPro" id="IPR000068">
    <property type="entry name" value="GPCR_3_Ca_sens_rcpt-rel"/>
</dbReference>
<evidence type="ECO:0000256" key="5">
    <source>
        <dbReference type="ARBA" id="ARBA00023180"/>
    </source>
</evidence>
<dbReference type="STRING" id="307972.A0A2G8L345"/>
<reference evidence="8 9" key="1">
    <citation type="journal article" date="2017" name="PLoS Biol.">
        <title>The sea cucumber genome provides insights into morphological evolution and visceral regeneration.</title>
        <authorList>
            <person name="Zhang X."/>
            <person name="Sun L."/>
            <person name="Yuan J."/>
            <person name="Sun Y."/>
            <person name="Gao Y."/>
            <person name="Zhang L."/>
            <person name="Li S."/>
            <person name="Dai H."/>
            <person name="Hamel J.F."/>
            <person name="Liu C."/>
            <person name="Yu Y."/>
            <person name="Liu S."/>
            <person name="Lin W."/>
            <person name="Guo K."/>
            <person name="Jin S."/>
            <person name="Xu P."/>
            <person name="Storey K.B."/>
            <person name="Huan P."/>
            <person name="Zhang T."/>
            <person name="Zhou Y."/>
            <person name="Zhang J."/>
            <person name="Lin C."/>
            <person name="Li X."/>
            <person name="Xing L."/>
            <person name="Huo D."/>
            <person name="Sun M."/>
            <person name="Wang L."/>
            <person name="Mercier A."/>
            <person name="Li F."/>
            <person name="Yang H."/>
            <person name="Xiang J."/>
        </authorList>
    </citation>
    <scope>NUCLEOTIDE SEQUENCE [LARGE SCALE GENOMIC DNA]</scope>
    <source>
        <strain evidence="8">Shaxun</strain>
        <tissue evidence="8">Muscle</tissue>
    </source>
</reference>
<keyword evidence="5" id="KW-0325">Glycoprotein</keyword>
<dbReference type="CDD" id="cd13953">
    <property type="entry name" value="7tm_classC_mGluR-like"/>
    <property type="match status" value="1"/>
</dbReference>
<comment type="caution">
    <text evidence="8">The sequence shown here is derived from an EMBL/GenBank/DDBJ whole genome shotgun (WGS) entry which is preliminary data.</text>
</comment>